<dbReference type="GO" id="GO:0000160">
    <property type="term" value="P:phosphorelay signal transduction system"/>
    <property type="evidence" value="ECO:0007669"/>
    <property type="project" value="InterPro"/>
</dbReference>
<evidence type="ECO:0000313" key="3">
    <source>
        <dbReference type="EMBL" id="PYE50544.1"/>
    </source>
</evidence>
<evidence type="ECO:0000256" key="1">
    <source>
        <dbReference type="PROSITE-ProRule" id="PRU00169"/>
    </source>
</evidence>
<feature type="modified residue" description="4-aspartylphosphate" evidence="1">
    <location>
        <position position="61"/>
    </location>
</feature>
<dbReference type="RefSeq" id="WP_110888306.1">
    <property type="nucleotide sequence ID" value="NZ_QJSX01000017.1"/>
</dbReference>
<dbReference type="InterPro" id="IPR001789">
    <property type="entry name" value="Sig_transdc_resp-reg_receiver"/>
</dbReference>
<keyword evidence="1" id="KW-0597">Phosphoprotein</keyword>
<dbReference type="Proteomes" id="UP000248326">
    <property type="component" value="Unassembled WGS sequence"/>
</dbReference>
<keyword evidence="4" id="KW-1185">Reference proteome</keyword>
<dbReference type="SUPFAM" id="SSF52172">
    <property type="entry name" value="CheY-like"/>
    <property type="match status" value="1"/>
</dbReference>
<accession>A0A318S231</accession>
<organism evidence="3 4">
    <name type="scientific">Deinococcus yavapaiensis KR-236</name>
    <dbReference type="NCBI Taxonomy" id="694435"/>
    <lineage>
        <taxon>Bacteria</taxon>
        <taxon>Thermotogati</taxon>
        <taxon>Deinococcota</taxon>
        <taxon>Deinococci</taxon>
        <taxon>Deinococcales</taxon>
        <taxon>Deinococcaceae</taxon>
        <taxon>Deinococcus</taxon>
    </lineage>
</organism>
<evidence type="ECO:0000313" key="4">
    <source>
        <dbReference type="Proteomes" id="UP000248326"/>
    </source>
</evidence>
<reference evidence="3 4" key="1">
    <citation type="submission" date="2018-06" db="EMBL/GenBank/DDBJ databases">
        <title>Genomic Encyclopedia of Type Strains, Phase IV (KMG-IV): sequencing the most valuable type-strain genomes for metagenomic binning, comparative biology and taxonomic classification.</title>
        <authorList>
            <person name="Goeker M."/>
        </authorList>
    </citation>
    <scope>NUCLEOTIDE SEQUENCE [LARGE SCALE GENOMIC DNA]</scope>
    <source>
        <strain evidence="3 4">DSM 18048</strain>
    </source>
</reference>
<dbReference type="PANTHER" id="PTHR44520">
    <property type="entry name" value="RESPONSE REGULATOR RCP1-RELATED"/>
    <property type="match status" value="1"/>
</dbReference>
<dbReference type="EMBL" id="QJSX01000017">
    <property type="protein sequence ID" value="PYE50544.1"/>
    <property type="molecule type" value="Genomic_DNA"/>
</dbReference>
<dbReference type="SMART" id="SM00448">
    <property type="entry name" value="REC"/>
    <property type="match status" value="1"/>
</dbReference>
<feature type="domain" description="Response regulatory" evidence="2">
    <location>
        <begin position="3"/>
        <end position="128"/>
    </location>
</feature>
<dbReference type="InterPro" id="IPR052893">
    <property type="entry name" value="TCS_response_regulator"/>
</dbReference>
<dbReference type="Pfam" id="PF00072">
    <property type="entry name" value="Response_reg"/>
    <property type="match status" value="1"/>
</dbReference>
<evidence type="ECO:0000259" key="2">
    <source>
        <dbReference type="PROSITE" id="PS50110"/>
    </source>
</evidence>
<dbReference type="CDD" id="cd17557">
    <property type="entry name" value="REC_Rcp-like"/>
    <property type="match status" value="1"/>
</dbReference>
<dbReference type="InterPro" id="IPR011006">
    <property type="entry name" value="CheY-like_superfamily"/>
</dbReference>
<name>A0A318S231_9DEIO</name>
<comment type="caution">
    <text evidence="3">The sequence shown here is derived from an EMBL/GenBank/DDBJ whole genome shotgun (WGS) entry which is preliminary data.</text>
</comment>
<dbReference type="OrthoDB" id="109585at2"/>
<sequence>MTDVLLVEDHDADVLLVREAVASFEQKVRLHVVRDGLAALWFLRRQGDYARCPSVQLVLLDSSMPRMNACEVLRELRTDEATRDVPVVVFSSSARPRDVHACTEAGANGYVVKPVDLASFMDVVQGLLKDWLRASR</sequence>
<dbReference type="Gene3D" id="3.40.50.2300">
    <property type="match status" value="1"/>
</dbReference>
<proteinExistence type="predicted"/>
<gene>
    <name evidence="3" type="ORF">DES52_11762</name>
</gene>
<dbReference type="PANTHER" id="PTHR44520:SF2">
    <property type="entry name" value="RESPONSE REGULATOR RCP1"/>
    <property type="match status" value="1"/>
</dbReference>
<protein>
    <submittedName>
        <fullName evidence="3">Two-component system response regulator</fullName>
    </submittedName>
</protein>
<dbReference type="PROSITE" id="PS50110">
    <property type="entry name" value="RESPONSE_REGULATORY"/>
    <property type="match status" value="1"/>
</dbReference>
<dbReference type="AlphaFoldDB" id="A0A318S231"/>